<feature type="non-terminal residue" evidence="1">
    <location>
        <position position="149"/>
    </location>
</feature>
<proteinExistence type="predicted"/>
<gene>
    <name evidence="1" type="ORF">OSB04_017296</name>
</gene>
<keyword evidence="2" id="KW-1185">Reference proteome</keyword>
<evidence type="ECO:0000313" key="2">
    <source>
        <dbReference type="Proteomes" id="UP001172457"/>
    </source>
</evidence>
<dbReference type="EMBL" id="JARYMX010000004">
    <property type="protein sequence ID" value="KAJ9553251.1"/>
    <property type="molecule type" value="Genomic_DNA"/>
</dbReference>
<organism evidence="1 2">
    <name type="scientific">Centaurea solstitialis</name>
    <name type="common">yellow star-thistle</name>
    <dbReference type="NCBI Taxonomy" id="347529"/>
    <lineage>
        <taxon>Eukaryota</taxon>
        <taxon>Viridiplantae</taxon>
        <taxon>Streptophyta</taxon>
        <taxon>Embryophyta</taxon>
        <taxon>Tracheophyta</taxon>
        <taxon>Spermatophyta</taxon>
        <taxon>Magnoliopsida</taxon>
        <taxon>eudicotyledons</taxon>
        <taxon>Gunneridae</taxon>
        <taxon>Pentapetalae</taxon>
        <taxon>asterids</taxon>
        <taxon>campanulids</taxon>
        <taxon>Asterales</taxon>
        <taxon>Asteraceae</taxon>
        <taxon>Carduoideae</taxon>
        <taxon>Cardueae</taxon>
        <taxon>Centaureinae</taxon>
        <taxon>Centaurea</taxon>
    </lineage>
</organism>
<protein>
    <submittedName>
        <fullName evidence="1">Uncharacterized protein</fullName>
    </submittedName>
</protein>
<name>A0AA38WLW5_9ASTR</name>
<sequence>MYYNTSSVSNDTSSEYVKNKFYWKELQVKHSYTIYKLRTLSHISKTIISSRNLSILGIKINVFVKFIQIRIKLKPFSKPFQRLNTNGRTVHMSCLYCATCSTGSVTPEYFVAKAGIVYFLGTSMRDISSTNGDAWNPVLGSTSTGTAAP</sequence>
<evidence type="ECO:0000313" key="1">
    <source>
        <dbReference type="EMBL" id="KAJ9553251.1"/>
    </source>
</evidence>
<reference evidence="1" key="1">
    <citation type="submission" date="2023-03" db="EMBL/GenBank/DDBJ databases">
        <title>Chromosome-scale reference genome and RAD-based genetic map of yellow starthistle (Centaurea solstitialis) reveal putative structural variation and QTLs associated with invader traits.</title>
        <authorList>
            <person name="Reatini B."/>
            <person name="Cang F.A."/>
            <person name="Jiang Q."/>
            <person name="Mckibben M.T.W."/>
            <person name="Barker M.S."/>
            <person name="Rieseberg L.H."/>
            <person name="Dlugosch K.M."/>
        </authorList>
    </citation>
    <scope>NUCLEOTIDE SEQUENCE</scope>
    <source>
        <strain evidence="1">CAN-66</strain>
        <tissue evidence="1">Leaf</tissue>
    </source>
</reference>
<dbReference type="AlphaFoldDB" id="A0AA38WLW5"/>
<comment type="caution">
    <text evidence="1">The sequence shown here is derived from an EMBL/GenBank/DDBJ whole genome shotgun (WGS) entry which is preliminary data.</text>
</comment>
<dbReference type="Proteomes" id="UP001172457">
    <property type="component" value="Chromosome 4"/>
</dbReference>
<accession>A0AA38WLW5</accession>